<evidence type="ECO:0000313" key="3">
    <source>
        <dbReference type="Proteomes" id="UP000192042"/>
    </source>
</evidence>
<keyword evidence="3" id="KW-1185">Reference proteome</keyword>
<feature type="signal peptide" evidence="1">
    <location>
        <begin position="1"/>
        <end position="25"/>
    </location>
</feature>
<organism evidence="2 3">
    <name type="scientific">Nitrospira japonica</name>
    <dbReference type="NCBI Taxonomy" id="1325564"/>
    <lineage>
        <taxon>Bacteria</taxon>
        <taxon>Pseudomonadati</taxon>
        <taxon>Nitrospirota</taxon>
        <taxon>Nitrospiria</taxon>
        <taxon>Nitrospirales</taxon>
        <taxon>Nitrospiraceae</taxon>
        <taxon>Nitrospira</taxon>
    </lineage>
</organism>
<dbReference type="AlphaFoldDB" id="A0A1W1I7K4"/>
<evidence type="ECO:0000313" key="2">
    <source>
        <dbReference type="EMBL" id="SLM49002.1"/>
    </source>
</evidence>
<dbReference type="EMBL" id="LT828648">
    <property type="protein sequence ID" value="SLM49002.1"/>
    <property type="molecule type" value="Genomic_DNA"/>
</dbReference>
<protein>
    <recommendedName>
        <fullName evidence="4">Lipoprotein</fullName>
    </recommendedName>
</protein>
<proteinExistence type="predicted"/>
<reference evidence="2 3" key="1">
    <citation type="submission" date="2017-03" db="EMBL/GenBank/DDBJ databases">
        <authorList>
            <person name="Afonso C.L."/>
            <person name="Miller P.J."/>
            <person name="Scott M.A."/>
            <person name="Spackman E."/>
            <person name="Goraichik I."/>
            <person name="Dimitrov K.M."/>
            <person name="Suarez D.L."/>
            <person name="Swayne D.E."/>
        </authorList>
    </citation>
    <scope>NUCLEOTIDE SEQUENCE [LARGE SCALE GENOMIC DNA]</scope>
    <source>
        <strain evidence="2">Genome sequencing of Nitrospira japonica strain NJ11</strain>
    </source>
</reference>
<accession>A0A1W1I7K4</accession>
<feature type="chain" id="PRO_5012867954" description="Lipoprotein" evidence="1">
    <location>
        <begin position="26"/>
        <end position="111"/>
    </location>
</feature>
<dbReference type="Proteomes" id="UP000192042">
    <property type="component" value="Chromosome I"/>
</dbReference>
<name>A0A1W1I7K4_9BACT</name>
<gene>
    <name evidence="2" type="ORF">NSJP_2835</name>
</gene>
<evidence type="ECO:0008006" key="4">
    <source>
        <dbReference type="Google" id="ProtNLM"/>
    </source>
</evidence>
<evidence type="ECO:0000256" key="1">
    <source>
        <dbReference type="SAM" id="SignalP"/>
    </source>
</evidence>
<dbReference type="STRING" id="1325564.NSJP_2835"/>
<sequence length="111" mass="12168">MVSPFRHNRRFIGLLAVTLMLLTCAACSDAVQLVGETETGGVVTYLYKEDRGGPMGSPHRKEALAVIEKKCPSGYMVVRDGEVRGYSGMSSTDGHEGEVTGQRWGIRFRCK</sequence>
<dbReference type="KEGG" id="nja:NSJP_2835"/>
<keyword evidence="1" id="KW-0732">Signal</keyword>